<dbReference type="EMBL" id="BMAT01012068">
    <property type="protein sequence ID" value="GFR85120.1"/>
    <property type="molecule type" value="Genomic_DNA"/>
</dbReference>
<proteinExistence type="predicted"/>
<evidence type="ECO:0000313" key="2">
    <source>
        <dbReference type="Proteomes" id="UP000762676"/>
    </source>
</evidence>
<dbReference type="AlphaFoldDB" id="A0AAV4GJ87"/>
<accession>A0AAV4GJ87</accession>
<protein>
    <submittedName>
        <fullName evidence="1">Uncharacterized protein</fullName>
    </submittedName>
</protein>
<gene>
    <name evidence="1" type="ORF">ElyMa_006019700</name>
</gene>
<keyword evidence="2" id="KW-1185">Reference proteome</keyword>
<organism evidence="1 2">
    <name type="scientific">Elysia marginata</name>
    <dbReference type="NCBI Taxonomy" id="1093978"/>
    <lineage>
        <taxon>Eukaryota</taxon>
        <taxon>Metazoa</taxon>
        <taxon>Spiralia</taxon>
        <taxon>Lophotrochozoa</taxon>
        <taxon>Mollusca</taxon>
        <taxon>Gastropoda</taxon>
        <taxon>Heterobranchia</taxon>
        <taxon>Euthyneura</taxon>
        <taxon>Panpulmonata</taxon>
        <taxon>Sacoglossa</taxon>
        <taxon>Placobranchoidea</taxon>
        <taxon>Plakobranchidae</taxon>
        <taxon>Elysia</taxon>
    </lineage>
</organism>
<reference evidence="1 2" key="1">
    <citation type="journal article" date="2021" name="Elife">
        <title>Chloroplast acquisition without the gene transfer in kleptoplastic sea slugs, Plakobranchus ocellatus.</title>
        <authorList>
            <person name="Maeda T."/>
            <person name="Takahashi S."/>
            <person name="Yoshida T."/>
            <person name="Shimamura S."/>
            <person name="Takaki Y."/>
            <person name="Nagai Y."/>
            <person name="Toyoda A."/>
            <person name="Suzuki Y."/>
            <person name="Arimoto A."/>
            <person name="Ishii H."/>
            <person name="Satoh N."/>
            <person name="Nishiyama T."/>
            <person name="Hasebe M."/>
            <person name="Maruyama T."/>
            <person name="Minagawa J."/>
            <person name="Obokata J."/>
            <person name="Shigenobu S."/>
        </authorList>
    </citation>
    <scope>NUCLEOTIDE SEQUENCE [LARGE SCALE GENOMIC DNA]</scope>
</reference>
<name>A0AAV4GJ87_9GAST</name>
<sequence>MLSSFQRVVLEIVVGMAPVGDLPRAGVVTARKDGEETPVTWLWRPRVQTAKTMTM</sequence>
<comment type="caution">
    <text evidence="1">The sequence shown here is derived from an EMBL/GenBank/DDBJ whole genome shotgun (WGS) entry which is preliminary data.</text>
</comment>
<dbReference type="Proteomes" id="UP000762676">
    <property type="component" value="Unassembled WGS sequence"/>
</dbReference>
<feature type="non-terminal residue" evidence="1">
    <location>
        <position position="55"/>
    </location>
</feature>
<evidence type="ECO:0000313" key="1">
    <source>
        <dbReference type="EMBL" id="GFR85120.1"/>
    </source>
</evidence>